<dbReference type="KEGG" id="pec:W5S_1723"/>
<proteinExistence type="predicted"/>
<gene>
    <name evidence="1" type="ordered locus">W5S_1723</name>
</gene>
<dbReference type="HOGENOM" id="CLU_142847_0_0_6"/>
<name>A0A0H3I387_PECPM</name>
<dbReference type="PATRIC" id="fig|1166016.3.peg.1729"/>
<protein>
    <submittedName>
        <fullName evidence="1">Uncharacterized protein</fullName>
    </submittedName>
</protein>
<accession>A0A0H3I387</accession>
<reference evidence="1 2" key="1">
    <citation type="journal article" date="2012" name="J. Bacteriol.">
        <title>Genome sequence of Pectobacterium sp. strain SCC3193.</title>
        <authorList>
            <person name="Koskinen J.P."/>
            <person name="Laine P."/>
            <person name="Niemi O."/>
            <person name="Nykyri J."/>
            <person name="Harjunpaa H."/>
            <person name="Auvinen P."/>
            <person name="Paulin L."/>
            <person name="Pirhonen M."/>
            <person name="Palva T."/>
            <person name="Holm L."/>
        </authorList>
    </citation>
    <scope>NUCLEOTIDE SEQUENCE [LARGE SCALE GENOMIC DNA]</scope>
    <source>
        <strain evidence="1 2">SCC3193</strain>
    </source>
</reference>
<dbReference type="Proteomes" id="UP000008044">
    <property type="component" value="Chromosome"/>
</dbReference>
<evidence type="ECO:0000313" key="1">
    <source>
        <dbReference type="EMBL" id="AFI89814.1"/>
    </source>
</evidence>
<dbReference type="EMBL" id="CP003415">
    <property type="protein sequence ID" value="AFI89814.1"/>
    <property type="molecule type" value="Genomic_DNA"/>
</dbReference>
<dbReference type="AlphaFoldDB" id="A0A0H3I387"/>
<sequence>MNEICSVIDFPETHYYLYLPEPLHKEADNLIYWLIHFPFETPECCPMCGHKSSRLDNRASKRDKTIKNYRCYHCDRGFNRLYGTPLAKCRQQFIPLWPRIAAYRFSGMTTAEICKRLDISTEGIYHRDNVIAEIMREEHPALYAWWVPRQHREII</sequence>
<organism evidence="1 2">
    <name type="scientific">Pectobacterium parmentieri</name>
    <dbReference type="NCBI Taxonomy" id="1905730"/>
    <lineage>
        <taxon>Bacteria</taxon>
        <taxon>Pseudomonadati</taxon>
        <taxon>Pseudomonadota</taxon>
        <taxon>Gammaproteobacteria</taxon>
        <taxon>Enterobacterales</taxon>
        <taxon>Pectobacteriaceae</taxon>
        <taxon>Pectobacterium</taxon>
    </lineage>
</organism>
<dbReference type="eggNOG" id="COG3677">
    <property type="taxonomic scope" value="Bacteria"/>
</dbReference>
<evidence type="ECO:0000313" key="2">
    <source>
        <dbReference type="Proteomes" id="UP000008044"/>
    </source>
</evidence>
<dbReference type="STRING" id="1905730.W5S_1723"/>